<feature type="transmembrane region" description="Helical" evidence="2">
    <location>
        <begin position="101"/>
        <end position="120"/>
    </location>
</feature>
<feature type="domain" description="Phosphatidic acid phosphatase type 2/haloperoxidase" evidence="3">
    <location>
        <begin position="33"/>
        <end position="143"/>
    </location>
</feature>
<dbReference type="PANTHER" id="PTHR14969:SF13">
    <property type="entry name" value="AT30094P"/>
    <property type="match status" value="1"/>
</dbReference>
<feature type="region of interest" description="Disordered" evidence="1">
    <location>
        <begin position="297"/>
        <end position="323"/>
    </location>
</feature>
<dbReference type="PANTHER" id="PTHR14969">
    <property type="entry name" value="SPHINGOSINE-1-PHOSPHATE PHOSPHOHYDROLASE"/>
    <property type="match status" value="1"/>
</dbReference>
<evidence type="ECO:0000256" key="1">
    <source>
        <dbReference type="SAM" id="MobiDB-lite"/>
    </source>
</evidence>
<feature type="transmembrane region" description="Helical" evidence="2">
    <location>
        <begin position="126"/>
        <end position="145"/>
    </location>
</feature>
<keyword evidence="2" id="KW-1133">Transmembrane helix</keyword>
<keyword evidence="2" id="KW-0812">Transmembrane</keyword>
<protein>
    <recommendedName>
        <fullName evidence="3">Phosphatidic acid phosphatase type 2/haloperoxidase domain-containing protein</fullName>
    </recommendedName>
</protein>
<comment type="caution">
    <text evidence="4">The sequence shown here is derived from an EMBL/GenBank/DDBJ whole genome shotgun (WGS) entry which is preliminary data.</text>
</comment>
<dbReference type="Proteomes" id="UP000614047">
    <property type="component" value="Unassembled WGS sequence"/>
</dbReference>
<dbReference type="Pfam" id="PF01569">
    <property type="entry name" value="PAP2"/>
    <property type="match status" value="1"/>
</dbReference>
<dbReference type="Gene3D" id="1.20.144.10">
    <property type="entry name" value="Phosphatidic acid phosphatase type 2/haloperoxidase"/>
    <property type="match status" value="1"/>
</dbReference>
<dbReference type="EMBL" id="JADOUA010000001">
    <property type="protein sequence ID" value="MBG6088335.1"/>
    <property type="molecule type" value="Genomic_DNA"/>
</dbReference>
<dbReference type="SUPFAM" id="SSF48317">
    <property type="entry name" value="Acid phosphatase/Vanadium-dependent haloperoxidase"/>
    <property type="match status" value="1"/>
</dbReference>
<evidence type="ECO:0000313" key="5">
    <source>
        <dbReference type="Proteomes" id="UP000614047"/>
    </source>
</evidence>
<feature type="transmembrane region" description="Helical" evidence="2">
    <location>
        <begin position="157"/>
        <end position="180"/>
    </location>
</feature>
<organism evidence="4 5">
    <name type="scientific">Actinomadura viridis</name>
    <dbReference type="NCBI Taxonomy" id="58110"/>
    <lineage>
        <taxon>Bacteria</taxon>
        <taxon>Bacillati</taxon>
        <taxon>Actinomycetota</taxon>
        <taxon>Actinomycetes</taxon>
        <taxon>Streptosporangiales</taxon>
        <taxon>Thermomonosporaceae</taxon>
        <taxon>Actinomadura</taxon>
    </lineage>
</organism>
<evidence type="ECO:0000259" key="3">
    <source>
        <dbReference type="SMART" id="SM00014"/>
    </source>
</evidence>
<reference evidence="4" key="1">
    <citation type="submission" date="2020-11" db="EMBL/GenBank/DDBJ databases">
        <title>Sequencing the genomes of 1000 actinobacteria strains.</title>
        <authorList>
            <person name="Klenk H.-P."/>
        </authorList>
    </citation>
    <scope>NUCLEOTIDE SEQUENCE</scope>
    <source>
        <strain evidence="4">DSM 43175</strain>
    </source>
</reference>
<keyword evidence="2" id="KW-0472">Membrane</keyword>
<dbReference type="InterPro" id="IPR000326">
    <property type="entry name" value="PAP2/HPO"/>
</dbReference>
<feature type="transmembrane region" description="Helical" evidence="2">
    <location>
        <begin position="271"/>
        <end position="291"/>
    </location>
</feature>
<evidence type="ECO:0000256" key="2">
    <source>
        <dbReference type="SAM" id="Phobius"/>
    </source>
</evidence>
<dbReference type="AlphaFoldDB" id="A0A931DJV2"/>
<dbReference type="SMART" id="SM00014">
    <property type="entry name" value="acidPPc"/>
    <property type="match status" value="1"/>
</dbReference>
<accession>A0A931DJV2</accession>
<gene>
    <name evidence="4" type="ORF">IW256_002448</name>
</gene>
<feature type="transmembrane region" description="Helical" evidence="2">
    <location>
        <begin position="7"/>
        <end position="27"/>
    </location>
</feature>
<dbReference type="InterPro" id="IPR036938">
    <property type="entry name" value="PAP2/HPO_sf"/>
</dbReference>
<proteinExistence type="predicted"/>
<evidence type="ECO:0000313" key="4">
    <source>
        <dbReference type="EMBL" id="MBG6088335.1"/>
    </source>
</evidence>
<feature type="transmembrane region" description="Helical" evidence="2">
    <location>
        <begin position="244"/>
        <end position="265"/>
    </location>
</feature>
<keyword evidence="5" id="KW-1185">Reference proteome</keyword>
<name>A0A931DJV2_9ACTN</name>
<sequence length="323" mass="33876">MLIGVMHVLSFIGSAAFYLPLLVVLYWCVDSRLGARAAVVLSLGSALNTWLKLLLHDPRPFWTDRSITGHEPRASFGMPSGHAQNGVVLWGYLASRTRRRALWAGAALLVVLIGISRIVLGVHSPGQVLAGWGIGAGFLAAVLWLEPRVVPWWQARSLTVQFALSLAVGLVVLGGMQAALESMDGWRWPAAWVRAITAAGGSVDPVTLGEGAAAAGALSGLLAGLSVAARHVRYDPGGTVPRRLLRLPIGAAGALALYTLGLFLGTEPVPAFAAQVLLGLWVAAGAPETFVRLRLADRTPRPGARPGEEAAGPSPARSPGRGR</sequence>
<dbReference type="RefSeq" id="WP_197011071.1">
    <property type="nucleotide sequence ID" value="NZ_BAABES010000020.1"/>
</dbReference>
<feature type="transmembrane region" description="Helical" evidence="2">
    <location>
        <begin position="212"/>
        <end position="232"/>
    </location>
</feature>